<dbReference type="Pfam" id="PF08220">
    <property type="entry name" value="HTH_DeoR"/>
    <property type="match status" value="1"/>
</dbReference>
<dbReference type="SUPFAM" id="SSF100950">
    <property type="entry name" value="NagB/RpiA/CoA transferase-like"/>
    <property type="match status" value="1"/>
</dbReference>
<dbReference type="PROSITE" id="PS51000">
    <property type="entry name" value="HTH_DEOR_2"/>
    <property type="match status" value="1"/>
</dbReference>
<dbReference type="PRINTS" id="PR00037">
    <property type="entry name" value="HTHLACR"/>
</dbReference>
<dbReference type="InterPro" id="IPR037171">
    <property type="entry name" value="NagB/RpiA_transferase-like"/>
</dbReference>
<comment type="caution">
    <text evidence="4">The sequence shown here is derived from an EMBL/GenBank/DDBJ whole genome shotgun (WGS) entry which is preliminary data.</text>
</comment>
<protein>
    <submittedName>
        <fullName evidence="4">DeoR/GlpR transcriptional regulator</fullName>
    </submittedName>
</protein>
<evidence type="ECO:0000256" key="1">
    <source>
        <dbReference type="ARBA" id="ARBA00023015"/>
    </source>
</evidence>
<dbReference type="InterPro" id="IPR001034">
    <property type="entry name" value="DeoR_HTH"/>
</dbReference>
<keyword evidence="5" id="KW-1185">Reference proteome</keyword>
<dbReference type="Gene3D" id="3.40.50.1360">
    <property type="match status" value="1"/>
</dbReference>
<sequence length="262" mass="28315">MVSKAERRRGEIVARASEMGLASVDDLAARFGVTASTIRRDLAQLSRSGQLARTYGGAIAPGEHVETSLLQREHESFDAKAAIAGWAAEQVRPGESILLDAGSTVALLARRLPALEGLAVTTASVPVISLLRTRPELALTCLGGRLRDLSAAFVGPLTELALERLTFDRLFLGTDGVGADGSLCEAEPDQTRLKELMARRSRRIYVLAHSAKLGHAPFHSWARIDEPWTLVTDDGADPEFLDAFRRTGRDVVIRPVAQRAEA</sequence>
<proteinExistence type="predicted"/>
<evidence type="ECO:0000259" key="3">
    <source>
        <dbReference type="PROSITE" id="PS51000"/>
    </source>
</evidence>
<dbReference type="InterPro" id="IPR050313">
    <property type="entry name" value="Carb_Metab_HTH_regulators"/>
</dbReference>
<evidence type="ECO:0000313" key="5">
    <source>
        <dbReference type="Proteomes" id="UP000504882"/>
    </source>
</evidence>
<keyword evidence="2" id="KW-0804">Transcription</keyword>
<dbReference type="EMBL" id="SMNA01000016">
    <property type="protein sequence ID" value="TDE88590.1"/>
    <property type="molecule type" value="Genomic_DNA"/>
</dbReference>
<evidence type="ECO:0000256" key="2">
    <source>
        <dbReference type="ARBA" id="ARBA00023163"/>
    </source>
</evidence>
<accession>A0ABY2DX90</accession>
<name>A0ABY2DX90_9MICO</name>
<dbReference type="Proteomes" id="UP000504882">
    <property type="component" value="Unassembled WGS sequence"/>
</dbReference>
<reference evidence="4 5" key="1">
    <citation type="submission" date="2019-03" db="EMBL/GenBank/DDBJ databases">
        <title>Genomic features of bacteria from cold environments.</title>
        <authorList>
            <person name="Shen L."/>
        </authorList>
    </citation>
    <scope>NUCLEOTIDE SEQUENCE [LARGE SCALE GENOMIC DNA]</scope>
    <source>
        <strain evidence="5">T3246-1</strain>
    </source>
</reference>
<evidence type="ECO:0000313" key="4">
    <source>
        <dbReference type="EMBL" id="TDE88590.1"/>
    </source>
</evidence>
<dbReference type="SUPFAM" id="SSF46785">
    <property type="entry name" value="Winged helix' DNA-binding domain"/>
    <property type="match status" value="1"/>
</dbReference>
<feature type="domain" description="HTH deoR-type" evidence="3">
    <location>
        <begin position="5"/>
        <end position="60"/>
    </location>
</feature>
<keyword evidence="1" id="KW-0805">Transcription regulation</keyword>
<dbReference type="PANTHER" id="PTHR30363">
    <property type="entry name" value="HTH-TYPE TRANSCRIPTIONAL REGULATOR SRLR-RELATED"/>
    <property type="match status" value="1"/>
</dbReference>
<dbReference type="Pfam" id="PF00455">
    <property type="entry name" value="DeoRC"/>
    <property type="match status" value="1"/>
</dbReference>
<dbReference type="PANTHER" id="PTHR30363:SF44">
    <property type="entry name" value="AGA OPERON TRANSCRIPTIONAL REPRESSOR-RELATED"/>
    <property type="match status" value="1"/>
</dbReference>
<dbReference type="InterPro" id="IPR014036">
    <property type="entry name" value="DeoR-like_C"/>
</dbReference>
<dbReference type="InterPro" id="IPR036390">
    <property type="entry name" value="WH_DNA-bd_sf"/>
</dbReference>
<gene>
    <name evidence="4" type="ORF">EXU48_22640</name>
</gene>
<dbReference type="SMART" id="SM00420">
    <property type="entry name" value="HTH_DEOR"/>
    <property type="match status" value="1"/>
</dbReference>
<organism evidence="4 5">
    <name type="scientific">Occultella glacieicola</name>
    <dbReference type="NCBI Taxonomy" id="2518684"/>
    <lineage>
        <taxon>Bacteria</taxon>
        <taxon>Bacillati</taxon>
        <taxon>Actinomycetota</taxon>
        <taxon>Actinomycetes</taxon>
        <taxon>Micrococcales</taxon>
        <taxon>Ruaniaceae</taxon>
        <taxon>Occultella</taxon>
    </lineage>
</organism>
<dbReference type="SMART" id="SM01134">
    <property type="entry name" value="DeoRC"/>
    <property type="match status" value="1"/>
</dbReference>